<keyword evidence="2" id="KW-1133">Transmembrane helix</keyword>
<dbReference type="RefSeq" id="WP_210758083.1">
    <property type="nucleotide sequence ID" value="NZ_CP060139.1"/>
</dbReference>
<evidence type="ECO:0000313" key="4">
    <source>
        <dbReference type="Proteomes" id="UP000516305"/>
    </source>
</evidence>
<protein>
    <recommendedName>
        <fullName evidence="5">Tyrosine kinase G-rich domain-containing protein</fullName>
    </recommendedName>
</protein>
<dbReference type="InterPro" id="IPR027417">
    <property type="entry name" value="P-loop_NTPase"/>
</dbReference>
<evidence type="ECO:0008006" key="5">
    <source>
        <dbReference type="Google" id="ProtNLM"/>
    </source>
</evidence>
<gene>
    <name evidence="3" type="ORF">H4K34_14360</name>
</gene>
<dbReference type="Proteomes" id="UP000516305">
    <property type="component" value="Chromosome"/>
</dbReference>
<organism evidence="3 4">
    <name type="scientific">Croceimicrobium hydrocarbonivorans</name>
    <dbReference type="NCBI Taxonomy" id="2761580"/>
    <lineage>
        <taxon>Bacteria</taxon>
        <taxon>Pseudomonadati</taxon>
        <taxon>Bacteroidota</taxon>
        <taxon>Flavobacteriia</taxon>
        <taxon>Flavobacteriales</taxon>
        <taxon>Owenweeksiaceae</taxon>
        <taxon>Croceimicrobium</taxon>
    </lineage>
</organism>
<evidence type="ECO:0000313" key="3">
    <source>
        <dbReference type="EMBL" id="QNR23551.1"/>
    </source>
</evidence>
<keyword evidence="1" id="KW-0175">Coiled coil</keyword>
<dbReference type="PANTHER" id="PTHR32309:SF13">
    <property type="entry name" value="FERRIC ENTEROBACTIN TRANSPORT PROTEIN FEPE"/>
    <property type="match status" value="1"/>
</dbReference>
<reference evidence="3 4" key="1">
    <citation type="submission" date="2020-08" db="EMBL/GenBank/DDBJ databases">
        <title>Croceimicrobium hydrocarbonivorans gen. nov., sp. nov., a novel marine bacterium isolated from a bacterial consortium that degrades polyethylene terephthalate.</title>
        <authorList>
            <person name="Liu R."/>
        </authorList>
    </citation>
    <scope>NUCLEOTIDE SEQUENCE [LARGE SCALE GENOMIC DNA]</scope>
    <source>
        <strain evidence="3 4">A20-9</strain>
    </source>
</reference>
<dbReference type="GO" id="GO:0004713">
    <property type="term" value="F:protein tyrosine kinase activity"/>
    <property type="evidence" value="ECO:0007669"/>
    <property type="project" value="TreeGrafter"/>
</dbReference>
<dbReference type="InterPro" id="IPR050445">
    <property type="entry name" value="Bact_polysacc_biosynth/exp"/>
</dbReference>
<accession>A0A7H0VCV3</accession>
<keyword evidence="2" id="KW-0472">Membrane</keyword>
<dbReference type="KEGG" id="chyd:H4K34_14360"/>
<dbReference type="EMBL" id="CP060139">
    <property type="protein sequence ID" value="QNR23551.1"/>
    <property type="molecule type" value="Genomic_DNA"/>
</dbReference>
<name>A0A7H0VCV3_9FLAO</name>
<keyword evidence="4" id="KW-1185">Reference proteome</keyword>
<proteinExistence type="predicted"/>
<evidence type="ECO:0000256" key="2">
    <source>
        <dbReference type="SAM" id="Phobius"/>
    </source>
</evidence>
<feature type="transmembrane region" description="Helical" evidence="2">
    <location>
        <begin position="452"/>
        <end position="472"/>
    </location>
</feature>
<dbReference type="AlphaFoldDB" id="A0A7H0VCV3"/>
<keyword evidence="2" id="KW-0812">Transmembrane</keyword>
<feature type="coiled-coil region" evidence="1">
    <location>
        <begin position="237"/>
        <end position="278"/>
    </location>
</feature>
<sequence>MFLLCSITLAVVTSFFTRNLPKTYETQTEIFTGIASGINVDAVDNVKVDFLTSATEFDNLINIIKSRETLEEVGMRLLVQHMMLDSADPAYIGQEYWGHFRWKIPDSVEQELLVPYSVDSTLTNLYRYKELHWDDDRVKSTFEGGDSPYSWKRISSIGVSRVQSSDLLRIYYSYQDPGIAQNTLLILNEVFMSKMALIKSEQSASVVGYFEEKVNEAARALAAAEEHLQEFRIVNRVINYQEQTRSLTIEKERMEDEYQAEIAKQQAAMAALRKLEEQLALNNIMVQLGNDILNKKQELIDMRSKIAELETYLNDADLLRKLRAKAMHIEEEVRNMLATRYAYSRTTEGIPVSTIISAWLDASLALDAANARVEVFLKRKQYFREQYDKYAPLGSKFARLERDIDIKEANYLELLNSLNQALLRQRGEMVSSGGQVVTQPPPFPHDPNPSKVAMLIMVGAIMGFVVPFLFVVMKELLDSTIRTPERGEEQTKMKLIGAYPDLTARSEVKNVDFEWLHEKSAALVVQNLRLEAKGKGSRQMAKNILVFSTREGDGKQLCTHVMANELVSLNFRVLVMGPKELPKGETPYYDYITYKNDKDFVNAEHITELIPMGFDPMLYDYVFLVLGAVLTNPYPLNLLDQFNVSICVTGAFRNWNRADATALEEFSDTLGFQPRLLLNGVEPDYMSSVLGEIAKDRSWLRRFIKGILSLQLKTGAFGRGKKRDTRQVKGRL</sequence>
<dbReference type="Gene3D" id="3.40.50.300">
    <property type="entry name" value="P-loop containing nucleotide triphosphate hydrolases"/>
    <property type="match status" value="1"/>
</dbReference>
<dbReference type="GO" id="GO:0005886">
    <property type="term" value="C:plasma membrane"/>
    <property type="evidence" value="ECO:0007669"/>
    <property type="project" value="TreeGrafter"/>
</dbReference>
<evidence type="ECO:0000256" key="1">
    <source>
        <dbReference type="SAM" id="Coils"/>
    </source>
</evidence>
<dbReference type="PANTHER" id="PTHR32309">
    <property type="entry name" value="TYROSINE-PROTEIN KINASE"/>
    <property type="match status" value="1"/>
</dbReference>